<reference evidence="3" key="1">
    <citation type="submission" date="2022-10" db="EMBL/GenBank/DDBJ databases">
        <title>Tapping the CABI collections for fungal endophytes: first genome assemblies for Collariella, Neodidymelliopsis, Ascochyta clinopodiicola, Didymella pomorum, Didymosphaeria variabile, Neocosmospora piperis and Neocucurbitaria cava.</title>
        <authorList>
            <person name="Hill R."/>
        </authorList>
    </citation>
    <scope>NUCLEOTIDE SEQUENCE</scope>
    <source>
        <strain evidence="3">IMI 355082</strain>
    </source>
</reference>
<keyword evidence="4" id="KW-1185">Reference proteome</keyword>
<dbReference type="PANTHER" id="PTHR30344">
    <property type="entry name" value="6-PHOSPHOGLUCONOLACTONASE-RELATED"/>
    <property type="match status" value="1"/>
</dbReference>
<dbReference type="Gene3D" id="2.130.10.10">
    <property type="entry name" value="YVTN repeat-like/Quinoprotein amine dehydrogenase"/>
    <property type="match status" value="1"/>
</dbReference>
<dbReference type="GO" id="GO:0017057">
    <property type="term" value="F:6-phosphogluconolactonase activity"/>
    <property type="evidence" value="ECO:0007669"/>
    <property type="project" value="TreeGrafter"/>
</dbReference>
<protein>
    <recommendedName>
        <fullName evidence="5">Carboxy-cis,cis-muconate cyclase</fullName>
    </recommendedName>
</protein>
<dbReference type="InterPro" id="IPR019405">
    <property type="entry name" value="Lactonase_7-beta_prop"/>
</dbReference>
<evidence type="ECO:0000313" key="3">
    <source>
        <dbReference type="EMBL" id="KAJ4393009.1"/>
    </source>
</evidence>
<feature type="chain" id="PRO_5040994650" description="Carboxy-cis,cis-muconate cyclase" evidence="2">
    <location>
        <begin position="20"/>
        <end position="380"/>
    </location>
</feature>
<sequence length="380" mass="39208">MVASPMTVVVGLLAPTIQAATHQMIIGTFTTSFLYTVEFDDSANTLTLLKNTTANTASQWLSLSHDKKHLYGNTASGSMEVVSYTIADTTGTDIVYNTTTPAGSCDATAVHVEALPVAPYTVYAVTYGDVCGGVDAIDATGVAVESLQNYTYPGTSAGTSSLHGLAFHPAGGYLYTADMGGRAVWSHAIDVSTGEVTLVANASYSGEPRHVTTHPSGKYAYAMTEDTSEVLQLPIDNSTGAATFAGDAWSILPSNTSGTHRGETVRVSASGTVLYASTRINASDSASVGGYVSAFTLDSEGAVVSQDFIVETTTGGGGSTGASNYVAPSLYDDDLFAILDHSTGFVEMWKRDADGKGASVVAHLDLADGGGCCSNGVWLS</sequence>
<proteinExistence type="inferred from homology"/>
<organism evidence="3 4">
    <name type="scientific">Gnomoniopsis smithogilvyi</name>
    <dbReference type="NCBI Taxonomy" id="1191159"/>
    <lineage>
        <taxon>Eukaryota</taxon>
        <taxon>Fungi</taxon>
        <taxon>Dikarya</taxon>
        <taxon>Ascomycota</taxon>
        <taxon>Pezizomycotina</taxon>
        <taxon>Sordariomycetes</taxon>
        <taxon>Sordariomycetidae</taxon>
        <taxon>Diaporthales</taxon>
        <taxon>Gnomoniaceae</taxon>
        <taxon>Gnomoniopsis</taxon>
    </lineage>
</organism>
<comment type="similarity">
    <text evidence="1">Belongs to the cycloisomerase 2 family.</text>
</comment>
<dbReference type="PANTHER" id="PTHR30344:SF4">
    <property type="entry name" value="CYCLASE, PUTATIVE (AFU_ORTHOLOGUE AFUA_6G11580)-RELATED"/>
    <property type="match status" value="1"/>
</dbReference>
<dbReference type="OrthoDB" id="1715191at2759"/>
<dbReference type="Pfam" id="PF10282">
    <property type="entry name" value="Lactonase"/>
    <property type="match status" value="1"/>
</dbReference>
<evidence type="ECO:0000256" key="2">
    <source>
        <dbReference type="SAM" id="SignalP"/>
    </source>
</evidence>
<dbReference type="SUPFAM" id="SSF75011">
    <property type="entry name" value="3-carboxy-cis,cis-mucoante lactonizing enzyme"/>
    <property type="match status" value="1"/>
</dbReference>
<feature type="signal peptide" evidence="2">
    <location>
        <begin position="1"/>
        <end position="19"/>
    </location>
</feature>
<dbReference type="AlphaFoldDB" id="A0A9W8YW21"/>
<evidence type="ECO:0008006" key="5">
    <source>
        <dbReference type="Google" id="ProtNLM"/>
    </source>
</evidence>
<dbReference type="InterPro" id="IPR015943">
    <property type="entry name" value="WD40/YVTN_repeat-like_dom_sf"/>
</dbReference>
<dbReference type="Proteomes" id="UP001140453">
    <property type="component" value="Unassembled WGS sequence"/>
</dbReference>
<dbReference type="EMBL" id="JAPEVB010000002">
    <property type="protein sequence ID" value="KAJ4393009.1"/>
    <property type="molecule type" value="Genomic_DNA"/>
</dbReference>
<evidence type="ECO:0000313" key="4">
    <source>
        <dbReference type="Proteomes" id="UP001140453"/>
    </source>
</evidence>
<gene>
    <name evidence="3" type="ORF">N0V93_002213</name>
</gene>
<dbReference type="InterPro" id="IPR050282">
    <property type="entry name" value="Cycloisomerase_2"/>
</dbReference>
<comment type="caution">
    <text evidence="3">The sequence shown here is derived from an EMBL/GenBank/DDBJ whole genome shotgun (WGS) entry which is preliminary data.</text>
</comment>
<evidence type="ECO:0000256" key="1">
    <source>
        <dbReference type="ARBA" id="ARBA00005564"/>
    </source>
</evidence>
<accession>A0A9W8YW21</accession>
<name>A0A9W8YW21_9PEZI</name>
<keyword evidence="2" id="KW-0732">Signal</keyword>